<dbReference type="SMART" id="SM00214">
    <property type="entry name" value="VWC"/>
    <property type="match status" value="60"/>
</dbReference>
<feature type="domain" description="VWFC" evidence="6">
    <location>
        <begin position="1377"/>
        <end position="1434"/>
    </location>
</feature>
<feature type="domain" description="VWFC" evidence="6">
    <location>
        <begin position="2379"/>
        <end position="2438"/>
    </location>
</feature>
<feature type="domain" description="VWFC" evidence="6">
    <location>
        <begin position="3704"/>
        <end position="3763"/>
    </location>
</feature>
<feature type="domain" description="VWFC" evidence="6">
    <location>
        <begin position="1195"/>
        <end position="1251"/>
    </location>
</feature>
<feature type="domain" description="VWFC" evidence="6">
    <location>
        <begin position="2950"/>
        <end position="3008"/>
    </location>
</feature>
<keyword evidence="2" id="KW-0245">EGF-like domain</keyword>
<feature type="domain" description="VWFC" evidence="6">
    <location>
        <begin position="3326"/>
        <end position="3384"/>
    </location>
</feature>
<evidence type="ECO:0000256" key="2">
    <source>
        <dbReference type="PROSITE-ProRule" id="PRU00076"/>
    </source>
</evidence>
<feature type="domain" description="VWFC" evidence="6">
    <location>
        <begin position="2253"/>
        <end position="2312"/>
    </location>
</feature>
<feature type="disulfide bond" evidence="2">
    <location>
        <begin position="79"/>
        <end position="88"/>
    </location>
</feature>
<comment type="caution">
    <text evidence="2">Lacks conserved residue(s) required for the propagation of feature annotation.</text>
</comment>
<evidence type="ECO:0000256" key="1">
    <source>
        <dbReference type="ARBA" id="ARBA00023157"/>
    </source>
</evidence>
<feature type="domain" description="VWFC" evidence="6">
    <location>
        <begin position="1136"/>
        <end position="1193"/>
    </location>
</feature>
<dbReference type="SMART" id="SM00042">
    <property type="entry name" value="CUB"/>
    <property type="match status" value="1"/>
</dbReference>
<feature type="domain" description="VWFC" evidence="6">
    <location>
        <begin position="2569"/>
        <end position="2625"/>
    </location>
</feature>
<feature type="domain" description="VWFC" evidence="6">
    <location>
        <begin position="2442"/>
        <end position="2499"/>
    </location>
</feature>
<dbReference type="PANTHER" id="PTHR46439">
    <property type="entry name" value="CYSTEINE-RICH MOTOR NEURON 1 PROTEIN"/>
    <property type="match status" value="1"/>
</dbReference>
<dbReference type="PROSITE" id="PS01180">
    <property type="entry name" value="CUB"/>
    <property type="match status" value="1"/>
</dbReference>
<feature type="domain" description="VWFC" evidence="6">
    <location>
        <begin position="302"/>
        <end position="360"/>
    </location>
</feature>
<dbReference type="CDD" id="cd00041">
    <property type="entry name" value="CUB"/>
    <property type="match status" value="1"/>
</dbReference>
<feature type="domain" description="VWFC" evidence="6">
    <location>
        <begin position="2007"/>
        <end position="2064"/>
    </location>
</feature>
<feature type="domain" description="VWFC" evidence="6">
    <location>
        <begin position="1315"/>
        <end position="1373"/>
    </location>
</feature>
<feature type="domain" description="EGF-like" evidence="5">
    <location>
        <begin position="50"/>
        <end position="89"/>
    </location>
</feature>
<evidence type="ECO:0000259" key="4">
    <source>
        <dbReference type="PROSITE" id="PS01180"/>
    </source>
</evidence>
<feature type="domain" description="VWFC" evidence="6">
    <location>
        <begin position="2759"/>
        <end position="2816"/>
    </location>
</feature>
<dbReference type="SMART" id="SM00215">
    <property type="entry name" value="VWC_out"/>
    <property type="match status" value="42"/>
</dbReference>
<feature type="domain" description="VWFC" evidence="6">
    <location>
        <begin position="1010"/>
        <end position="1067"/>
    </location>
</feature>
<feature type="domain" description="VWFC" evidence="6">
    <location>
        <begin position="3265"/>
        <end position="3322"/>
    </location>
</feature>
<dbReference type="Pfam" id="PF00093">
    <property type="entry name" value="VWC"/>
    <property type="match status" value="37"/>
</dbReference>
<evidence type="ECO:0000259" key="5">
    <source>
        <dbReference type="PROSITE" id="PS50026"/>
    </source>
</evidence>
<feature type="domain" description="VWFC" evidence="6">
    <location>
        <begin position="4205"/>
        <end position="4263"/>
    </location>
</feature>
<feature type="domain" description="VWFC" evidence="6">
    <location>
        <begin position="3515"/>
        <end position="3572"/>
    </location>
</feature>
<feature type="domain" description="VWFC" evidence="6">
    <location>
        <begin position="3390"/>
        <end position="3447"/>
    </location>
</feature>
<evidence type="ECO:0000256" key="3">
    <source>
        <dbReference type="SAM" id="MobiDB-lite"/>
    </source>
</evidence>
<protein>
    <recommendedName>
        <fullName evidence="9">Kielin/chordin-like protein</fullName>
    </recommendedName>
</protein>
<feature type="domain" description="VWFC" evidence="6">
    <location>
        <begin position="2129"/>
        <end position="2186"/>
    </location>
</feature>
<feature type="domain" description="VWFC" evidence="6">
    <location>
        <begin position="881"/>
        <end position="939"/>
    </location>
</feature>
<feature type="domain" description="VWFC" evidence="6">
    <location>
        <begin position="3893"/>
        <end position="3951"/>
    </location>
</feature>
<proteinExistence type="predicted"/>
<dbReference type="SUPFAM" id="SSF57603">
    <property type="entry name" value="FnI-like domain"/>
    <property type="match status" value="60"/>
</dbReference>
<dbReference type="PROSITE" id="PS01208">
    <property type="entry name" value="VWFC_1"/>
    <property type="match status" value="30"/>
</dbReference>
<dbReference type="GeneID" id="119738081"/>
<dbReference type="RefSeq" id="XP_038068737.1">
    <property type="nucleotide sequence ID" value="XM_038212809.1"/>
</dbReference>
<dbReference type="InterPro" id="IPR001007">
    <property type="entry name" value="VWF_dom"/>
</dbReference>
<feature type="domain" description="VWFC" evidence="6">
    <location>
        <begin position="3576"/>
        <end position="3634"/>
    </location>
</feature>
<feature type="domain" description="VWFC" evidence="6">
    <location>
        <begin position="3640"/>
        <end position="3699"/>
    </location>
</feature>
<dbReference type="InterPro" id="IPR000742">
    <property type="entry name" value="EGF"/>
</dbReference>
<feature type="domain" description="VWFC" evidence="6">
    <location>
        <begin position="2190"/>
        <end position="2247"/>
    </location>
</feature>
<feature type="domain" description="VWFC" evidence="6">
    <location>
        <begin position="3201"/>
        <end position="3259"/>
    </location>
</feature>
<evidence type="ECO:0008006" key="9">
    <source>
        <dbReference type="Google" id="ProtNLM"/>
    </source>
</evidence>
<feature type="region of interest" description="Disordered" evidence="3">
    <location>
        <begin position="243"/>
        <end position="271"/>
    </location>
</feature>
<feature type="domain" description="VWFC" evidence="6">
    <location>
        <begin position="1883"/>
        <end position="1940"/>
    </location>
</feature>
<dbReference type="InterPro" id="IPR052624">
    <property type="entry name" value="CRIM1"/>
</dbReference>
<feature type="domain" description="VWFC" evidence="6">
    <location>
        <begin position="2068"/>
        <end position="2125"/>
    </location>
</feature>
<feature type="domain" description="VWFC" evidence="6">
    <location>
        <begin position="4020"/>
        <end position="4078"/>
    </location>
</feature>
<feature type="domain" description="VWFC" evidence="6">
    <location>
        <begin position="1438"/>
        <end position="1496"/>
    </location>
</feature>
<evidence type="ECO:0000313" key="7">
    <source>
        <dbReference type="EnsemblMetazoa" id="XP_038068737.1"/>
    </source>
</evidence>
<sequence>MGDFILPQFLRDFNVVSKGAKRSPQQKSASIMTSLVIATLLCLVALASGQLQECTDNPCGEHSTACYLKPDGVTPYCYCTPNYEGDTCAKFNRQRYSCSSPAERNFYGQKSGSLTSPNYPANYPISQACPYFIGSPDAKKFELTVHDLSFEKGKDELTIGTGSLYDANGYEYLFDQEKYDTMPGPLTLEGDRTWFNFYSDFNNPFKGFNISYRVDGDECLSNPCGMGQTCVDGEYTYTCEGQETTDNGNGASPPEIVSTGGGETTEGGPKETTIADRWRPAIIAVDFINQLSNKTNGGGGGRECTIEGQTYADGFEWDMTPCSFCNCKDGTGSCEFKQCPYVRCKIPAIRDNNECCHTCPPKRLFVNQVSFSFGGSSGSIISHKSNAMVINVDVGRDMERSSAEFSGSNLWKVGMYTKMKAEAGGGQISANEQILDKRKANKKLLQGDKLKFHKLKYNLDLTDRRCEDIEEVCATFDKGDKANPDYTLVPEPNPEVLISCQAVECPAPPMSVTCTDDVSMAEYQDGQQWNKDPCTSCTCHSGHTDCITLECPLLDCTETRPVEGECCPQCLVEELGKCVYEGVTRDTGSSWSISDCVDCHCEDGSISCEFFGCQCPVPPEEQKNCGGYKNGETWFENNCLRCTCTEGEVSCEAIPCSPLECAETVQGETDCCPRCKDDPPTEPLPCQQGDKTYYHGQEWKLNDCITCACSNGYSSCAETECLPLDCAEEPILVEGECCMICQDQREKIPGKPCSQNNRLYKHGSRWEVDKCTECECHNSEVICAVMDCSIPNCPGRVIYDDPTVCCPYCNETGLVEGFCDHRGVEYLEGQVWNPEPCLSCNCTGGSVDCTPIVCGIFCTEYVQVPGECCPVCAEGPDVVPKTCTQDGTVYTEGETFKPDPCTSCSCQNELVQCKDVLCVQVNCSVPLVSVPEECCSICPELFCTDQATGQRIENRQSFKPDVCSECHCADGILLCAADRCAVIADCPSTYIPEGECCEVCADGPDKAKLLPCVDGATTRQSGEQWRPDACQTCNCVNGSIICLSRDCALPCANPIPPSAGQCCGSCPEDPSCIVDGTEYQHGETWTEEPCQVCECVRGVKACSRKQCTLPQCDNPIVKPGECCLSCPEAPEVIVGQQCMHKGNTYNSGEQFQNDACTTCHCNEGTVQCSQVSCAIVTCPDAILREDKCCLECPEAPCITKSGIRPHGSQWEADTCTTCQCVQGVTTCEPQVCPELTCTPEDVPGACCDQCPGDTPCIYKGKTYVKDQRFKSGPCEFCSCQEGGSIFCVPASCPLLTCADPVRREGDCCAVCEEEGFCEYLDQQYPAGKSFQPSACINCDCSTELTVTCAVVSCDIPSCPDPILLEGACCPTCQDLFCTFNGKVYPEGSTFKTDPCSNCICEDGATSCVGVPCPLLSCPHESLVLKPGECCITCAEPQPSCTFLDQTYAEGARWRVNDCLECWCQDTKIWCARIACMPVRDCSAVTKEADQCCPVCAVPPPPPNCPTDTGLTYQHRSRWYSNCGYCTCLNGAVSCVEEFCQPLQCENQVKPAGACCPVCVEDTKACTLAGTTYEHRAVFRINECYDCMCYESAFYCWGSVCRKPACENPVKTPGKCCLECPEDPAVGPKAADCMIPEDRVYAHGTFFKTDPCLFCSCNNGTVICNREPCEAKACDAEGEVTLEGECCSRCRSDIKKCVVKGETYSHDDRWRVGDCKECYCDNGVVKCTDLTCPELTCEDATQSEGECCPTCPAAPTAGPPCTFDGMEYTEGQQWRKDKCTLCECTAGTVKCTADQCPPLDCDNPVTVKGECCRACPEVAKSCEIDGKIFKHGEVFRDESCRDCLCYNGAKTCTLNNCPALSCSRANSFLVTGECCPQCQGDSKRACEVNGLKYSDGQQWRRGNCESCRCEQGQVSCTVKECPIATCENPVLPEGECCPKCPDDLKSCSVEGEDKPHGFWGVVRTGDKCQQCECTNGELECVTDFCPPPDCENPVSHEDSCCQSCPDDNTCVYKNYRYVHGEFGHKDECTTCQCYNGTIVCDPEACPVLTCTEVVKVDGECCPRCNDETKVCNYGGVDYNNGESWQADPCSRCQCNDGSVSCDYQNCPGTTCDSPTKAAGECCRRCPGDPPPCDTERGMYSQGETWRQLRCVTCTCLDGEEDCRNEMCPLLTCADPQSVVGECCRKCPSETRSCVVGGVTYAHKEMWQPSPCRNCQCNDGTVVCTDQTCPELTCPEPIQLDDICCPRCPGELVYKTCMDMDQTYSHQQEWRRDACTTCSCNDGIVTCNTENCPVLQCEGGEPVAQEGQCCKVCPEEAQQCEVDGETYEHGRTWRDGDCRVCSCKNAQVSCDTEGCTAPDCDNPITVEGKCCLQCPEVAPARDCEYKNNFYPHSYRWNPDVCTQCNCNDGTVSCKDIQCPEILCPSQEQTILEGECCPVCPDQSKPCTDGVNDYNHGDRWSVDDCTRCTCLNSDVSCNTRLCPTPECDNVIPVEGQCCDSCAGEPAVVRAPCTFKGQEYADGEWWEVDECKTCTCIDGDLACNFVSCPRLTCEGTPIQEEGKCCKTCPADAEPCMDGETPYEHGTTWAKSVCTDCTCNDQSVTCEQEVCPALACEETEDVGQCCKQCKGDPAFKKCTYKDKEYKHGYILRGNNCKQCTCEDGEWACETELCPALSCSDPVSIEGECCKKCPEDVKSCDVGFMYDQVTYKHGEKWSESACVECQCDNGAVVCDHQSCPVPDCSDAAVLEGECCPTCPGIAPLKSCRAGNQKYKNGDVWNPTDCSQCTCSDGDIFCSKDTCPRVTCDNPVKVKGECCKKCPDELKQCQLDGNGDVKDHLETWRVNNCKKCQCNDGKVSCDTQTCPEVDCADAVVPDNQCCPVCPKVAPPALTAKSCEVGGQTYQHGERWDKNACKSCVCDNGKVNCDSPACGALTCTDPIKVPGECCMRCPEDAQVCITADSVEYQHGETWRDGDCKRCKCNNGGIDCDETTCPSLTCSNPITVPGQCCKQCEGRPFETCTYNGEEYQHGERWDGKSHCTSCSCTDGAVDCETPTCPALTCSNPVKVKGQCCRVCVEDFGTCVAADGTRYNHGDEWKASDCVTCTCDDGTTSCNTLKCPALGCKPTIRDEGQCCPRCPADPAPKTCRLKSGVEYISGQSWRKGPCRTCSCDNGNKNCQTESCPLLSCSDPEEVVGECCKRCPEDIPTCLATGGVTYKHGETWQPDACKTCECKEGTIVCTDKLCPKPTCDNPAAVEGECCPQCPGVPSPKSCKRGDEVVPHGDTWQSGPCKSCSCSNGRIDCESNVCPTLTCSETVKVKGECCQRCTEDAKDCLSDISTPYKHGEKFSTDPCNSCECYNGETYCTSKDCNPTDCENPITRSDECCARCPGEPIPAPCMYEGNEVPSGEWWRINPCKTCQCNNGIVGCSTETCPLLTCPNSVKVAGECCRICIDEPDMGCTVDGRRLQTGETFRQSPCSTCTCFFGSLECDMTVCPETLCDNAVKARDECCPRCPDEPAPAPCTFKDKSYVSGESWTKGPCKTCSCENSKVSCENTQCPALDCADPVRVKGECCLKCPDQLKSCTFDDGREFDHGTSLKYSNCTTCYCDNSVITCDTELCKALDCAEPLSQEGKCCDTCPGDRVSKGCTTKSGRKMRHGEIWQRNPCKVCTCDNGNLRCDKETCPALPCDQPLKRVPEECCRKCPPDPDNACSDAEGNTYMPREKWNPDPCTECECTELGGVRCTSKDCPALDCDNPAPVEGQCCMTCDPTAIIKPLQYCTSTRKEGDTWQPTPCSTCTCRSGLIQCQIETCDTLDCTTYKPAGECCPRCTTDYKKCKEGDGTTRNPGEFWRPTNCEECTCDAGMTQCRPITCDTEPTCNDPQSVSGICCPVCPTDNFDGCDISRNRRINHGETLKLDNCNTCTCSDGLLECNEEVCPALDCVKSVKREGECCAECPIPVGEGDCTLDGVVYRNTETFEDPADNCLKCVCNTGEVTCGQPGEPCPPVECAAPIIVDGECCPSCIEGVCEYQNKLYQSGDTWDASDCEHCECSDGMVVCAIEDCAAGPCSTDHITVPGRCCPECPDDFRACMDKAGMYSHGDRWIKADDICVDCFCDDSAICCEHIRCPEPECQNPTVIPGQCCPTCDDVPVPTTCTYKGSTYQNGERIDEQCSSCECSNGAMTCTPTVACPAVFCPNPIQTQGECCPRCGAQCFHSNQEFQDGETWQDPLQTCFTCTCLNGLVRCGLECPALRCLDSSLKDGECCPTCPDISFGGAQAQLYGTVDNYFLDYTIGIINAERPIQGRQLWRVRMWSATRDDGTGRKMAFLKQALNKEQYSQTISTTDTQLHFQRLEYQRDLGNLPCSAFPYVCAEFLMTRDGFDEYTTSTTFGEPISTACLPACG</sequence>
<feature type="domain" description="VWFC" evidence="6">
    <location>
        <begin position="2507"/>
        <end position="2565"/>
    </location>
</feature>
<dbReference type="PROSITE" id="PS50184">
    <property type="entry name" value="VWFC_2"/>
    <property type="match status" value="59"/>
</dbReference>
<feature type="domain" description="VWFC" evidence="6">
    <location>
        <begin position="684"/>
        <end position="742"/>
    </location>
</feature>
<feature type="domain" description="VWFC" evidence="6">
    <location>
        <begin position="1502"/>
        <end position="1559"/>
    </location>
</feature>
<dbReference type="Gene3D" id="2.60.120.290">
    <property type="entry name" value="Spermadhesin, CUB domain"/>
    <property type="match status" value="1"/>
</dbReference>
<feature type="domain" description="VWFC" evidence="6">
    <location>
        <begin position="3957"/>
        <end position="4018"/>
    </location>
</feature>
<keyword evidence="8" id="KW-1185">Reference proteome</keyword>
<dbReference type="GO" id="GO:0005886">
    <property type="term" value="C:plasma membrane"/>
    <property type="evidence" value="ECO:0007669"/>
    <property type="project" value="TreeGrafter"/>
</dbReference>
<feature type="domain" description="VWFC" evidence="6">
    <location>
        <begin position="943"/>
        <end position="1001"/>
    </location>
</feature>
<accession>A0A914AYF7</accession>
<feature type="domain" description="VWFC" evidence="6">
    <location>
        <begin position="2316"/>
        <end position="2373"/>
    </location>
</feature>
<feature type="domain" description="CUB" evidence="4">
    <location>
        <begin position="98"/>
        <end position="215"/>
    </location>
</feature>
<dbReference type="PROSITE" id="PS50026">
    <property type="entry name" value="EGF_3"/>
    <property type="match status" value="1"/>
</dbReference>
<evidence type="ECO:0000313" key="8">
    <source>
        <dbReference type="Proteomes" id="UP000887568"/>
    </source>
</evidence>
<dbReference type="InterPro" id="IPR035914">
    <property type="entry name" value="Sperma_CUB_dom_sf"/>
</dbReference>
<dbReference type="Gene3D" id="6.20.200.20">
    <property type="match status" value="50"/>
</dbReference>
<feature type="domain" description="VWFC" evidence="6">
    <location>
        <begin position="2889"/>
        <end position="2946"/>
    </location>
</feature>
<feature type="domain" description="VWFC" evidence="6">
    <location>
        <begin position="3452"/>
        <end position="3509"/>
    </location>
</feature>
<organism evidence="7 8">
    <name type="scientific">Patiria miniata</name>
    <name type="common">Bat star</name>
    <name type="synonym">Asterina miniata</name>
    <dbReference type="NCBI Taxonomy" id="46514"/>
    <lineage>
        <taxon>Eukaryota</taxon>
        <taxon>Metazoa</taxon>
        <taxon>Echinodermata</taxon>
        <taxon>Eleutherozoa</taxon>
        <taxon>Asterozoa</taxon>
        <taxon>Asteroidea</taxon>
        <taxon>Valvatacea</taxon>
        <taxon>Valvatida</taxon>
        <taxon>Asterinidae</taxon>
        <taxon>Patiria</taxon>
    </lineage>
</organism>
<dbReference type="EnsemblMetazoa" id="XM_038212809.1">
    <property type="protein sequence ID" value="XP_038068737.1"/>
    <property type="gene ID" value="LOC119738081"/>
</dbReference>
<dbReference type="Gene3D" id="2.10.70.10">
    <property type="entry name" value="Complement Module, domain 1"/>
    <property type="match status" value="9"/>
</dbReference>
<dbReference type="PANTHER" id="PTHR46439:SF1">
    <property type="entry name" value="CYSTEINE-RICH MOTOR NEURON 1 PROTEIN"/>
    <property type="match status" value="1"/>
</dbReference>
<feature type="domain" description="VWFC" evidence="6">
    <location>
        <begin position="1694"/>
        <end position="1751"/>
    </location>
</feature>
<dbReference type="Pfam" id="PF23334">
    <property type="entry name" value="VWC2L_2nd"/>
    <property type="match status" value="21"/>
</dbReference>
<feature type="domain" description="VWFC" evidence="6">
    <location>
        <begin position="4082"/>
        <end position="4141"/>
    </location>
</feature>
<name>A0A914AYF7_PATMI</name>
<feature type="domain" description="VWFC" evidence="6">
    <location>
        <begin position="1819"/>
        <end position="1878"/>
    </location>
</feature>
<feature type="domain" description="VWFC" evidence="6">
    <location>
        <begin position="817"/>
        <end position="873"/>
    </location>
</feature>
<feature type="domain" description="VWFC" evidence="6">
    <location>
        <begin position="1630"/>
        <end position="1690"/>
    </location>
</feature>
<feature type="domain" description="VWFC" evidence="6">
    <location>
        <begin position="1254"/>
        <end position="1312"/>
    </location>
</feature>
<feature type="domain" description="VWFC" evidence="6">
    <location>
        <begin position="3779"/>
        <end position="3825"/>
    </location>
</feature>
<feature type="domain" description="VWFC" evidence="6">
    <location>
        <begin position="1758"/>
        <end position="1815"/>
    </location>
</feature>
<keyword evidence="1 2" id="KW-1015">Disulfide bond</keyword>
<dbReference type="InterPro" id="IPR000859">
    <property type="entry name" value="CUB_dom"/>
</dbReference>
<feature type="domain" description="VWFC" evidence="6">
    <location>
        <begin position="512"/>
        <end position="571"/>
    </location>
</feature>
<feature type="domain" description="VWFC" evidence="6">
    <location>
        <begin position="2820"/>
        <end position="2879"/>
    </location>
</feature>
<reference evidence="7" key="1">
    <citation type="submission" date="2022-11" db="UniProtKB">
        <authorList>
            <consortium name="EnsemblMetazoa"/>
        </authorList>
    </citation>
    <scope>IDENTIFICATION</scope>
</reference>
<feature type="domain" description="VWFC" evidence="6">
    <location>
        <begin position="628"/>
        <end position="676"/>
    </location>
</feature>
<feature type="domain" description="VWFC" evidence="6">
    <location>
        <begin position="1563"/>
        <end position="1620"/>
    </location>
</feature>
<feature type="domain" description="VWFC" evidence="6">
    <location>
        <begin position="3075"/>
        <end position="3133"/>
    </location>
</feature>
<dbReference type="OrthoDB" id="6132182at2759"/>
<feature type="domain" description="VWFC" evidence="6">
    <location>
        <begin position="3139"/>
        <end position="3197"/>
    </location>
</feature>
<feature type="domain" description="VWFC" evidence="6">
    <location>
        <begin position="2631"/>
        <end position="2688"/>
    </location>
</feature>
<dbReference type="Proteomes" id="UP000887568">
    <property type="component" value="Unplaced"/>
</dbReference>
<feature type="domain" description="VWFC" evidence="6">
    <location>
        <begin position="3829"/>
        <end position="3888"/>
    </location>
</feature>
<feature type="domain" description="VWFC" evidence="6">
    <location>
        <begin position="751"/>
        <end position="810"/>
    </location>
</feature>
<feature type="domain" description="VWFC" evidence="6">
    <location>
        <begin position="3013"/>
        <end position="3071"/>
    </location>
</feature>
<feature type="domain" description="VWFC" evidence="6">
    <location>
        <begin position="4147"/>
        <end position="4204"/>
    </location>
</feature>
<feature type="domain" description="VWFC" evidence="6">
    <location>
        <begin position="1070"/>
        <end position="1127"/>
    </location>
</feature>
<evidence type="ECO:0000259" key="6">
    <source>
        <dbReference type="PROSITE" id="PS50184"/>
    </source>
</evidence>
<feature type="domain" description="VWFC" evidence="6">
    <location>
        <begin position="2692"/>
        <end position="2753"/>
    </location>
</feature>
<dbReference type="SUPFAM" id="SSF49854">
    <property type="entry name" value="Spermadhesin, CUB domain"/>
    <property type="match status" value="1"/>
</dbReference>
<dbReference type="PROSITE" id="PS00022">
    <property type="entry name" value="EGF_1"/>
    <property type="match status" value="1"/>
</dbReference>